<feature type="transmembrane region" description="Helical" evidence="5">
    <location>
        <begin position="94"/>
        <end position="111"/>
    </location>
</feature>
<evidence type="ECO:0000256" key="1">
    <source>
        <dbReference type="ARBA" id="ARBA00004141"/>
    </source>
</evidence>
<dbReference type="CDD" id="cd17393">
    <property type="entry name" value="MFS_MosC_like"/>
    <property type="match status" value="1"/>
</dbReference>
<dbReference type="InterPro" id="IPR036259">
    <property type="entry name" value="MFS_trans_sf"/>
</dbReference>
<dbReference type="RefSeq" id="WP_085879003.1">
    <property type="nucleotide sequence ID" value="NZ_FWFZ01000009.1"/>
</dbReference>
<dbReference type="GO" id="GO:0022857">
    <property type="term" value="F:transmembrane transporter activity"/>
    <property type="evidence" value="ECO:0007669"/>
    <property type="project" value="InterPro"/>
</dbReference>
<dbReference type="InterPro" id="IPR011701">
    <property type="entry name" value="MFS"/>
</dbReference>
<feature type="transmembrane region" description="Helical" evidence="5">
    <location>
        <begin position="198"/>
        <end position="222"/>
    </location>
</feature>
<reference evidence="6 7" key="1">
    <citation type="submission" date="2017-03" db="EMBL/GenBank/DDBJ databases">
        <authorList>
            <person name="Afonso C.L."/>
            <person name="Miller P.J."/>
            <person name="Scott M.A."/>
            <person name="Spackman E."/>
            <person name="Goraichik I."/>
            <person name="Dimitrov K.M."/>
            <person name="Suarez D.L."/>
            <person name="Swayne D.E."/>
        </authorList>
    </citation>
    <scope>NUCLEOTIDE SEQUENCE [LARGE SCALE GENOMIC DNA]</scope>
    <source>
        <strain evidence="6 7">CECT 7023</strain>
    </source>
</reference>
<dbReference type="EMBL" id="FWFZ01000009">
    <property type="protein sequence ID" value="SLN49582.1"/>
    <property type="molecule type" value="Genomic_DNA"/>
</dbReference>
<dbReference type="PANTHER" id="PTHR23514:SF13">
    <property type="entry name" value="INNER MEMBRANE PROTEIN YBJJ"/>
    <property type="match status" value="1"/>
</dbReference>
<dbReference type="Pfam" id="PF07690">
    <property type="entry name" value="MFS_1"/>
    <property type="match status" value="1"/>
</dbReference>
<name>A0A1Y5SWR9_9RHOB</name>
<dbReference type="SUPFAM" id="SSF103473">
    <property type="entry name" value="MFS general substrate transporter"/>
    <property type="match status" value="1"/>
</dbReference>
<dbReference type="Gene3D" id="1.20.1250.20">
    <property type="entry name" value="MFS general substrate transporter like domains"/>
    <property type="match status" value="1"/>
</dbReference>
<protein>
    <submittedName>
        <fullName evidence="6">Inner membrane protein YbjJ</fullName>
    </submittedName>
</protein>
<evidence type="ECO:0000313" key="6">
    <source>
        <dbReference type="EMBL" id="SLN49582.1"/>
    </source>
</evidence>
<gene>
    <name evidence="6" type="primary">ybjJ_2</name>
    <name evidence="6" type="ORF">ROA7023_02135</name>
</gene>
<comment type="subcellular location">
    <subcellularLocation>
        <location evidence="1">Membrane</location>
        <topology evidence="1">Multi-pass membrane protein</topology>
    </subcellularLocation>
</comment>
<sequence length="383" mass="38889">MTMTHAVRVMAAFALHGSCVGVLYARLPEIQAALGLSKGAFGLALTAMPAGVVLGNLFVSALVESVGPRRSLLAGLPVFAAMTIPVALAPGLPALALLGFGVGLALGNLAINVEADRIEAQSGRRIMNRCHGWWGIGFLGVSLASVGLIGLGTAPVTHFTVFALVATGLTLWLIGPLRDHPARPGAGAPRRFAIPGRAAFVIAGFATAGILLEGIGRSWGVIYLRDALGLSEQFAALALPALIGALTLGRFLGDGGVQRWGALAVERTMAAATAAGIVMVVVAQGPMLALTGFAVIGLGICISIPLGFSAAAKTPGRPAAETMAAFSLISTVIGFVSPPAFGFVAEVAGLRMAMAALLPFTLLAWYFAPVLAPPRTDAEAASA</sequence>
<feature type="transmembrane region" description="Helical" evidence="5">
    <location>
        <begin position="264"/>
        <end position="283"/>
    </location>
</feature>
<keyword evidence="4 5" id="KW-0472">Membrane</keyword>
<feature type="transmembrane region" description="Helical" evidence="5">
    <location>
        <begin position="132"/>
        <end position="153"/>
    </location>
</feature>
<feature type="transmembrane region" description="Helical" evidence="5">
    <location>
        <begin position="323"/>
        <end position="344"/>
    </location>
</feature>
<evidence type="ECO:0000313" key="7">
    <source>
        <dbReference type="Proteomes" id="UP000193900"/>
    </source>
</evidence>
<dbReference type="PANTHER" id="PTHR23514">
    <property type="entry name" value="BYPASS OF STOP CODON PROTEIN 6"/>
    <property type="match status" value="1"/>
</dbReference>
<dbReference type="GO" id="GO:0016020">
    <property type="term" value="C:membrane"/>
    <property type="evidence" value="ECO:0007669"/>
    <property type="project" value="UniProtKB-SubCell"/>
</dbReference>
<feature type="transmembrane region" description="Helical" evidence="5">
    <location>
        <begin position="289"/>
        <end position="311"/>
    </location>
</feature>
<evidence type="ECO:0000256" key="4">
    <source>
        <dbReference type="ARBA" id="ARBA00023136"/>
    </source>
</evidence>
<dbReference type="OrthoDB" id="9810941at2"/>
<organism evidence="6 7">
    <name type="scientific">Roseisalinus antarcticus</name>
    <dbReference type="NCBI Taxonomy" id="254357"/>
    <lineage>
        <taxon>Bacteria</taxon>
        <taxon>Pseudomonadati</taxon>
        <taxon>Pseudomonadota</taxon>
        <taxon>Alphaproteobacteria</taxon>
        <taxon>Rhodobacterales</taxon>
        <taxon>Roseobacteraceae</taxon>
        <taxon>Roseisalinus</taxon>
    </lineage>
</organism>
<evidence type="ECO:0000256" key="2">
    <source>
        <dbReference type="ARBA" id="ARBA00022692"/>
    </source>
</evidence>
<accession>A0A1Y5SWR9</accession>
<proteinExistence type="predicted"/>
<keyword evidence="3 5" id="KW-1133">Transmembrane helix</keyword>
<dbReference type="Proteomes" id="UP000193900">
    <property type="component" value="Unassembled WGS sequence"/>
</dbReference>
<feature type="transmembrane region" description="Helical" evidence="5">
    <location>
        <begin position="7"/>
        <end position="27"/>
    </location>
</feature>
<feature type="transmembrane region" description="Helical" evidence="5">
    <location>
        <begin position="71"/>
        <end position="88"/>
    </location>
</feature>
<feature type="transmembrane region" description="Helical" evidence="5">
    <location>
        <begin position="234"/>
        <end position="252"/>
    </location>
</feature>
<evidence type="ECO:0000256" key="5">
    <source>
        <dbReference type="SAM" id="Phobius"/>
    </source>
</evidence>
<feature type="transmembrane region" description="Helical" evidence="5">
    <location>
        <begin position="159"/>
        <end position="177"/>
    </location>
</feature>
<feature type="transmembrane region" description="Helical" evidence="5">
    <location>
        <begin position="350"/>
        <end position="368"/>
    </location>
</feature>
<evidence type="ECO:0000256" key="3">
    <source>
        <dbReference type="ARBA" id="ARBA00022989"/>
    </source>
</evidence>
<dbReference type="AlphaFoldDB" id="A0A1Y5SWR9"/>
<keyword evidence="2 5" id="KW-0812">Transmembrane</keyword>
<feature type="transmembrane region" description="Helical" evidence="5">
    <location>
        <begin position="39"/>
        <end position="59"/>
    </location>
</feature>
<keyword evidence="7" id="KW-1185">Reference proteome</keyword>
<dbReference type="InterPro" id="IPR051788">
    <property type="entry name" value="MFS_Transporter"/>
</dbReference>